<feature type="region of interest" description="Disordered" evidence="1">
    <location>
        <begin position="238"/>
        <end position="275"/>
    </location>
</feature>
<dbReference type="OrthoDB" id="1668230at2759"/>
<evidence type="ECO:0000256" key="1">
    <source>
        <dbReference type="SAM" id="MobiDB-lite"/>
    </source>
</evidence>
<sequence>MSRPPPSRSSSLHIKQFTLTSKPNWWLVEVDNQDTTQGSFASDDTAISSQPPITPPVSSSRYKPADPHPSSLFTFPSHSTYSAPPNPFSHLSPIATGSTSEIYKCVIKRPDIVQLEINGELQSNAADVTAQFRAELRVYSTLTRHRNILAFMGCLDGVGMVLEHIQGRPLLDVIRDPTNPLDAPRKVDFHNQLLSGLAHLHSFNLSHGDLSLLNVHIDAPYQTLKILDFGRSVAAPSFHSPALPDQSPPHKRHKSSSIQPTEHPLEPIHPGTRPFTAPEVLREECTDPLLADAYSFGIILLCMDLGGLVDIKPSDQANEVPIDTTGCTVFRNRIPWYTASVRQRRRIRREDRMN</sequence>
<dbReference type="SUPFAM" id="SSF56112">
    <property type="entry name" value="Protein kinase-like (PK-like)"/>
    <property type="match status" value="1"/>
</dbReference>
<dbReference type="EMBL" id="KV428007">
    <property type="protein sequence ID" value="KZT43465.1"/>
    <property type="molecule type" value="Genomic_DNA"/>
</dbReference>
<keyword evidence="4" id="KW-1185">Reference proteome</keyword>
<dbReference type="InterPro" id="IPR000719">
    <property type="entry name" value="Prot_kinase_dom"/>
</dbReference>
<accession>A0A166I710</accession>
<organism evidence="3 4">
    <name type="scientific">Sistotremastrum suecicum HHB10207 ss-3</name>
    <dbReference type="NCBI Taxonomy" id="1314776"/>
    <lineage>
        <taxon>Eukaryota</taxon>
        <taxon>Fungi</taxon>
        <taxon>Dikarya</taxon>
        <taxon>Basidiomycota</taxon>
        <taxon>Agaricomycotina</taxon>
        <taxon>Agaricomycetes</taxon>
        <taxon>Sistotremastrales</taxon>
        <taxon>Sistotremastraceae</taxon>
        <taxon>Sistotremastrum</taxon>
    </lineage>
</organism>
<dbReference type="InterPro" id="IPR051681">
    <property type="entry name" value="Ser/Thr_Kinases-Pseudokinases"/>
</dbReference>
<dbReference type="GO" id="GO:0004674">
    <property type="term" value="F:protein serine/threonine kinase activity"/>
    <property type="evidence" value="ECO:0007669"/>
    <property type="project" value="TreeGrafter"/>
</dbReference>
<dbReference type="InterPro" id="IPR011009">
    <property type="entry name" value="Kinase-like_dom_sf"/>
</dbReference>
<dbReference type="Proteomes" id="UP000076798">
    <property type="component" value="Unassembled WGS sequence"/>
</dbReference>
<feature type="region of interest" description="Disordered" evidence="1">
    <location>
        <begin position="36"/>
        <end position="66"/>
    </location>
</feature>
<proteinExistence type="predicted"/>
<protein>
    <submittedName>
        <fullName evidence="3">Kinase-like protein</fullName>
    </submittedName>
</protein>
<name>A0A166I710_9AGAM</name>
<gene>
    <name evidence="3" type="ORF">SISSUDRAFT_1013798</name>
</gene>
<dbReference type="Pfam" id="PF00069">
    <property type="entry name" value="Pkinase"/>
    <property type="match status" value="1"/>
</dbReference>
<dbReference type="STRING" id="1314776.A0A166I710"/>
<feature type="compositionally biased region" description="Polar residues" evidence="1">
    <location>
        <begin position="36"/>
        <end position="61"/>
    </location>
</feature>
<keyword evidence="3" id="KW-0808">Transferase</keyword>
<evidence type="ECO:0000259" key="2">
    <source>
        <dbReference type="PROSITE" id="PS50011"/>
    </source>
</evidence>
<keyword evidence="3" id="KW-0418">Kinase</keyword>
<evidence type="ECO:0000313" key="3">
    <source>
        <dbReference type="EMBL" id="KZT43465.1"/>
    </source>
</evidence>
<dbReference type="PROSITE" id="PS50011">
    <property type="entry name" value="PROTEIN_KINASE_DOM"/>
    <property type="match status" value="1"/>
</dbReference>
<evidence type="ECO:0000313" key="4">
    <source>
        <dbReference type="Proteomes" id="UP000076798"/>
    </source>
</evidence>
<dbReference type="GO" id="GO:0005524">
    <property type="term" value="F:ATP binding"/>
    <property type="evidence" value="ECO:0007669"/>
    <property type="project" value="InterPro"/>
</dbReference>
<feature type="domain" description="Protein kinase" evidence="2">
    <location>
        <begin position="88"/>
        <end position="354"/>
    </location>
</feature>
<reference evidence="3 4" key="1">
    <citation type="journal article" date="2016" name="Mol. Biol. Evol.">
        <title>Comparative Genomics of Early-Diverging Mushroom-Forming Fungi Provides Insights into the Origins of Lignocellulose Decay Capabilities.</title>
        <authorList>
            <person name="Nagy L.G."/>
            <person name="Riley R."/>
            <person name="Tritt A."/>
            <person name="Adam C."/>
            <person name="Daum C."/>
            <person name="Floudas D."/>
            <person name="Sun H."/>
            <person name="Yadav J.S."/>
            <person name="Pangilinan J."/>
            <person name="Larsson K.H."/>
            <person name="Matsuura K."/>
            <person name="Barry K."/>
            <person name="Labutti K."/>
            <person name="Kuo R."/>
            <person name="Ohm R.A."/>
            <person name="Bhattacharya S.S."/>
            <person name="Shirouzu T."/>
            <person name="Yoshinaga Y."/>
            <person name="Martin F.M."/>
            <person name="Grigoriev I.V."/>
            <person name="Hibbett D.S."/>
        </authorList>
    </citation>
    <scope>NUCLEOTIDE SEQUENCE [LARGE SCALE GENOMIC DNA]</scope>
    <source>
        <strain evidence="3 4">HHB10207 ss-3</strain>
    </source>
</reference>
<dbReference type="AlphaFoldDB" id="A0A166I710"/>
<dbReference type="PANTHER" id="PTHR44329">
    <property type="entry name" value="SERINE/THREONINE-PROTEIN KINASE TNNI3K-RELATED"/>
    <property type="match status" value="1"/>
</dbReference>
<dbReference type="Gene3D" id="1.10.510.10">
    <property type="entry name" value="Transferase(Phosphotransferase) domain 1"/>
    <property type="match status" value="1"/>
</dbReference>